<dbReference type="Pfam" id="PF13499">
    <property type="entry name" value="EF-hand_7"/>
    <property type="match status" value="1"/>
</dbReference>
<feature type="non-terminal residue" evidence="4">
    <location>
        <position position="259"/>
    </location>
</feature>
<dbReference type="AlphaFoldDB" id="A0A9W7APQ3"/>
<feature type="region of interest" description="Disordered" evidence="2">
    <location>
        <begin position="197"/>
        <end position="259"/>
    </location>
</feature>
<dbReference type="OrthoDB" id="26525at2759"/>
<evidence type="ECO:0000313" key="4">
    <source>
        <dbReference type="EMBL" id="GMH71665.1"/>
    </source>
</evidence>
<comment type="caution">
    <text evidence="4">The sequence shown here is derived from an EMBL/GenBank/DDBJ whole genome shotgun (WGS) entry which is preliminary data.</text>
</comment>
<gene>
    <name evidence="4" type="ORF">TrRE_jg927</name>
</gene>
<dbReference type="EMBL" id="BRXZ01002859">
    <property type="protein sequence ID" value="GMH71665.1"/>
    <property type="molecule type" value="Genomic_DNA"/>
</dbReference>
<dbReference type="PANTHER" id="PTHR19972:SF10">
    <property type="entry name" value="CALBINDIN-32"/>
    <property type="match status" value="1"/>
</dbReference>
<dbReference type="SUPFAM" id="SSF47473">
    <property type="entry name" value="EF-hand"/>
    <property type="match status" value="1"/>
</dbReference>
<feature type="compositionally biased region" description="Basic and acidic residues" evidence="2">
    <location>
        <begin position="231"/>
        <end position="242"/>
    </location>
</feature>
<feature type="domain" description="EF-hand" evidence="3">
    <location>
        <begin position="147"/>
        <end position="182"/>
    </location>
</feature>
<feature type="non-terminal residue" evidence="4">
    <location>
        <position position="1"/>
    </location>
</feature>
<feature type="domain" description="EF-hand" evidence="3">
    <location>
        <begin position="94"/>
        <end position="129"/>
    </location>
</feature>
<keyword evidence="1" id="KW-0106">Calcium</keyword>
<dbReference type="GO" id="GO:0005829">
    <property type="term" value="C:cytosol"/>
    <property type="evidence" value="ECO:0007669"/>
    <property type="project" value="TreeGrafter"/>
</dbReference>
<evidence type="ECO:0000259" key="3">
    <source>
        <dbReference type="PROSITE" id="PS50222"/>
    </source>
</evidence>
<proteinExistence type="predicted"/>
<organism evidence="4 5">
    <name type="scientific">Triparma retinervis</name>
    <dbReference type="NCBI Taxonomy" id="2557542"/>
    <lineage>
        <taxon>Eukaryota</taxon>
        <taxon>Sar</taxon>
        <taxon>Stramenopiles</taxon>
        <taxon>Ochrophyta</taxon>
        <taxon>Bolidophyceae</taxon>
        <taxon>Parmales</taxon>
        <taxon>Triparmaceae</taxon>
        <taxon>Triparma</taxon>
    </lineage>
</organism>
<reference evidence="4" key="1">
    <citation type="submission" date="2022-07" db="EMBL/GenBank/DDBJ databases">
        <title>Genome analysis of Parmales, a sister group of diatoms, reveals the evolutionary specialization of diatoms from phago-mixotrophs to photoautotrophs.</title>
        <authorList>
            <person name="Ban H."/>
            <person name="Sato S."/>
            <person name="Yoshikawa S."/>
            <person name="Kazumasa Y."/>
            <person name="Nakamura Y."/>
            <person name="Ichinomiya M."/>
            <person name="Saitoh K."/>
            <person name="Sato N."/>
            <person name="Blanc-Mathieu R."/>
            <person name="Endo H."/>
            <person name="Kuwata A."/>
            <person name="Ogata H."/>
        </authorList>
    </citation>
    <scope>NUCLEOTIDE SEQUENCE</scope>
</reference>
<dbReference type="Gene3D" id="1.10.238.10">
    <property type="entry name" value="EF-hand"/>
    <property type="match status" value="1"/>
</dbReference>
<dbReference type="InterPro" id="IPR051001">
    <property type="entry name" value="Calbindin_Ca-bind"/>
</dbReference>
<dbReference type="PROSITE" id="PS50222">
    <property type="entry name" value="EF_HAND_2"/>
    <property type="match status" value="2"/>
</dbReference>
<evidence type="ECO:0000256" key="1">
    <source>
        <dbReference type="ARBA" id="ARBA00022837"/>
    </source>
</evidence>
<dbReference type="GO" id="GO:0005634">
    <property type="term" value="C:nucleus"/>
    <property type="evidence" value="ECO:0007669"/>
    <property type="project" value="TreeGrafter"/>
</dbReference>
<dbReference type="PROSITE" id="PS00018">
    <property type="entry name" value="EF_HAND_1"/>
    <property type="match status" value="2"/>
</dbReference>
<dbReference type="InterPro" id="IPR002048">
    <property type="entry name" value="EF_hand_dom"/>
</dbReference>
<dbReference type="InterPro" id="IPR018247">
    <property type="entry name" value="EF_Hand_1_Ca_BS"/>
</dbReference>
<protein>
    <recommendedName>
        <fullName evidence="3">EF-hand domain-containing protein</fullName>
    </recommendedName>
</protein>
<name>A0A9W7APQ3_9STRA</name>
<feature type="compositionally biased region" description="Basic residues" evidence="2">
    <location>
        <begin position="199"/>
        <end position="209"/>
    </location>
</feature>
<accession>A0A9W7APQ3</accession>
<dbReference type="InterPro" id="IPR011992">
    <property type="entry name" value="EF-hand-dom_pair"/>
</dbReference>
<evidence type="ECO:0000256" key="2">
    <source>
        <dbReference type="SAM" id="MobiDB-lite"/>
    </source>
</evidence>
<dbReference type="PANTHER" id="PTHR19972">
    <property type="entry name" value="CALBINDIN"/>
    <property type="match status" value="1"/>
</dbReference>
<dbReference type="GO" id="GO:0005509">
    <property type="term" value="F:calcium ion binding"/>
    <property type="evidence" value="ECO:0007669"/>
    <property type="project" value="InterPro"/>
</dbReference>
<keyword evidence="5" id="KW-1185">Reference proteome</keyword>
<dbReference type="GO" id="GO:0051480">
    <property type="term" value="P:regulation of cytosolic calcium ion concentration"/>
    <property type="evidence" value="ECO:0007669"/>
    <property type="project" value="TreeGrafter"/>
</dbReference>
<dbReference type="SMART" id="SM00054">
    <property type="entry name" value="EFh"/>
    <property type="match status" value="2"/>
</dbReference>
<evidence type="ECO:0000313" key="5">
    <source>
        <dbReference type="Proteomes" id="UP001165082"/>
    </source>
</evidence>
<sequence length="259" mass="28888">RRLLALGTSARRRRRATSRISRIISGLIIATADECENLDVEVDVVPGSPLQRLQVNSCRISFSRLGFAPLRIGGLSERDVFTLSNLGLTQPMRSVTNTVDEAFQAIDVDSSGKLDRSELATALANAMARGDKSEGKRKDWKSTNPETIVKLAGSLLRLYDTNGDGELDRNEYAAMVEDIAMIRRQEGERLLALEEEKKKEKKRRRKKEGKRREGWGWPRAMKIKGAAKRGGGGEKAKGDKNAHNSNAWKWPWDKKANGT</sequence>
<dbReference type="Proteomes" id="UP001165082">
    <property type="component" value="Unassembled WGS sequence"/>
</dbReference>